<feature type="transmembrane region" description="Helical" evidence="1">
    <location>
        <begin position="166"/>
        <end position="182"/>
    </location>
</feature>
<feature type="transmembrane region" description="Helical" evidence="1">
    <location>
        <begin position="301"/>
        <end position="319"/>
    </location>
</feature>
<dbReference type="InterPro" id="IPR002656">
    <property type="entry name" value="Acyl_transf_3_dom"/>
</dbReference>
<keyword evidence="1" id="KW-0812">Transmembrane</keyword>
<feature type="transmembrane region" description="Helical" evidence="1">
    <location>
        <begin position="213"/>
        <end position="230"/>
    </location>
</feature>
<reference evidence="3 4" key="1">
    <citation type="submission" date="2019-09" db="EMBL/GenBank/DDBJ databases">
        <title>Isolation and complete genome sequencing of Methylocystis species.</title>
        <authorList>
            <person name="Rumah B.L."/>
            <person name="Stead C.E."/>
            <person name="Stevens B.C."/>
            <person name="Minton N.P."/>
            <person name="Grosse-Honebrink A."/>
            <person name="Zhang Y."/>
        </authorList>
    </citation>
    <scope>NUCLEOTIDE SEQUENCE [LARGE SCALE GENOMIC DNA]</scope>
    <source>
        <strain evidence="3 4">BRCS2</strain>
    </source>
</reference>
<protein>
    <submittedName>
        <fullName evidence="3">Acyltransferase</fullName>
    </submittedName>
</protein>
<organism evidence="3 4">
    <name type="scientific">Methylocystis parvus</name>
    <dbReference type="NCBI Taxonomy" id="134"/>
    <lineage>
        <taxon>Bacteria</taxon>
        <taxon>Pseudomonadati</taxon>
        <taxon>Pseudomonadota</taxon>
        <taxon>Alphaproteobacteria</taxon>
        <taxon>Hyphomicrobiales</taxon>
        <taxon>Methylocystaceae</taxon>
        <taxon>Methylocystis</taxon>
    </lineage>
</organism>
<keyword evidence="1" id="KW-0472">Membrane</keyword>
<dbReference type="GO" id="GO:0016747">
    <property type="term" value="F:acyltransferase activity, transferring groups other than amino-acyl groups"/>
    <property type="evidence" value="ECO:0007669"/>
    <property type="project" value="InterPro"/>
</dbReference>
<dbReference type="GO" id="GO:0016020">
    <property type="term" value="C:membrane"/>
    <property type="evidence" value="ECO:0007669"/>
    <property type="project" value="TreeGrafter"/>
</dbReference>
<dbReference type="KEGG" id="mpar:F7D14_02940"/>
<feature type="transmembrane region" description="Helical" evidence="1">
    <location>
        <begin position="111"/>
        <end position="131"/>
    </location>
</feature>
<dbReference type="PANTHER" id="PTHR23028:SF53">
    <property type="entry name" value="ACYL_TRANSF_3 DOMAIN-CONTAINING PROTEIN"/>
    <property type="match status" value="1"/>
</dbReference>
<proteinExistence type="predicted"/>
<evidence type="ECO:0000313" key="3">
    <source>
        <dbReference type="EMBL" id="QGM96538.1"/>
    </source>
</evidence>
<keyword evidence="4" id="KW-1185">Reference proteome</keyword>
<dbReference type="EMBL" id="CP044331">
    <property type="protein sequence ID" value="QGM96538.1"/>
    <property type="molecule type" value="Genomic_DNA"/>
</dbReference>
<feature type="transmembrane region" description="Helical" evidence="1">
    <location>
        <begin position="187"/>
        <end position="207"/>
    </location>
</feature>
<keyword evidence="3" id="KW-0012">Acyltransferase</keyword>
<dbReference type="Proteomes" id="UP000422569">
    <property type="component" value="Chromosome"/>
</dbReference>
<feature type="transmembrane region" description="Helical" evidence="1">
    <location>
        <begin position="242"/>
        <end position="261"/>
    </location>
</feature>
<dbReference type="Pfam" id="PF01757">
    <property type="entry name" value="Acyl_transf_3"/>
    <property type="match status" value="1"/>
</dbReference>
<evidence type="ECO:0000259" key="2">
    <source>
        <dbReference type="Pfam" id="PF01757"/>
    </source>
</evidence>
<dbReference type="InterPro" id="IPR050879">
    <property type="entry name" value="Acyltransferase_3"/>
</dbReference>
<accession>A0A6B8M2E6</accession>
<keyword evidence="1" id="KW-1133">Transmembrane helix</keyword>
<dbReference type="GO" id="GO:0000271">
    <property type="term" value="P:polysaccharide biosynthetic process"/>
    <property type="evidence" value="ECO:0007669"/>
    <property type="project" value="TreeGrafter"/>
</dbReference>
<feature type="transmembrane region" description="Helical" evidence="1">
    <location>
        <begin position="273"/>
        <end position="294"/>
    </location>
</feature>
<sequence length="417" mass="45756">MVRPRLKSRPRGACGPVMRPLERLAYIDGWRVVAIALVFLDHLGMNRTIGAFYEASPFGVLSQYGETGVFIFFFISGYVVSLACLAEVATSGTFSAPAFYARRFFRIAPPLMLYLASCLALGAGGFIDVSLDNFLSASLYLCNSTAPLVSCNWYVGHTWSLAFEEQFYWLFPVVFVFLELGGRPRLAVAAAVLIFAAIPLVFTIWWIGKTGFFIAYALFFAGYAAARHGARLMEASRRYRFRALIVAAAVVFMPRSVVASFGADEAAKAELIAYYRLLYVAAIPAMVLLSGAAGSSLRAALSIRPVAYLGRASYSIYLWQQLINGPVFNGAGVFEQAALTVGLLLFCLLLFQLELKIVAFGNQWSKALRAGAPLFSVATLRASLSARERAHVRARAPAALRPGIFLKSPRRVRRNRV</sequence>
<gene>
    <name evidence="3" type="ORF">F7D14_02940</name>
</gene>
<keyword evidence="3" id="KW-0808">Transferase</keyword>
<feature type="domain" description="Acyltransferase 3" evidence="2">
    <location>
        <begin position="25"/>
        <end position="349"/>
    </location>
</feature>
<name>A0A6B8M2E6_9HYPH</name>
<feature type="transmembrane region" description="Helical" evidence="1">
    <location>
        <begin position="331"/>
        <end position="351"/>
    </location>
</feature>
<dbReference type="AlphaFoldDB" id="A0A6B8M2E6"/>
<feature type="transmembrane region" description="Helical" evidence="1">
    <location>
        <begin position="69"/>
        <end position="90"/>
    </location>
</feature>
<dbReference type="PANTHER" id="PTHR23028">
    <property type="entry name" value="ACETYLTRANSFERASE"/>
    <property type="match status" value="1"/>
</dbReference>
<evidence type="ECO:0000256" key="1">
    <source>
        <dbReference type="SAM" id="Phobius"/>
    </source>
</evidence>
<evidence type="ECO:0000313" key="4">
    <source>
        <dbReference type="Proteomes" id="UP000422569"/>
    </source>
</evidence>